<dbReference type="Gene3D" id="1.10.630.10">
    <property type="entry name" value="Cytochrome P450"/>
    <property type="match status" value="1"/>
</dbReference>
<dbReference type="Pfam" id="PF00067">
    <property type="entry name" value="p450"/>
    <property type="match status" value="1"/>
</dbReference>
<organism evidence="5 6">
    <name type="scientific">Rhypophila decipiens</name>
    <dbReference type="NCBI Taxonomy" id="261697"/>
    <lineage>
        <taxon>Eukaryota</taxon>
        <taxon>Fungi</taxon>
        <taxon>Dikarya</taxon>
        <taxon>Ascomycota</taxon>
        <taxon>Pezizomycotina</taxon>
        <taxon>Sordariomycetes</taxon>
        <taxon>Sordariomycetidae</taxon>
        <taxon>Sordariales</taxon>
        <taxon>Naviculisporaceae</taxon>
        <taxon>Rhypophila</taxon>
    </lineage>
</organism>
<evidence type="ECO:0000313" key="6">
    <source>
        <dbReference type="Proteomes" id="UP001301769"/>
    </source>
</evidence>
<comment type="caution">
    <text evidence="5">The sequence shown here is derived from an EMBL/GenBank/DDBJ whole genome shotgun (WGS) entry which is preliminary data.</text>
</comment>
<keyword evidence="1 4" id="KW-0349">Heme</keyword>
<dbReference type="PRINTS" id="PR00385">
    <property type="entry name" value="P450"/>
</dbReference>
<dbReference type="InterPro" id="IPR002401">
    <property type="entry name" value="Cyt_P450_E_grp-I"/>
</dbReference>
<comment type="cofactor">
    <cofactor evidence="4">
        <name>heme</name>
        <dbReference type="ChEBI" id="CHEBI:30413"/>
    </cofactor>
</comment>
<dbReference type="Proteomes" id="UP001301769">
    <property type="component" value="Unassembled WGS sequence"/>
</dbReference>
<keyword evidence="3 4" id="KW-0408">Iron</keyword>
<dbReference type="GO" id="GO:0020037">
    <property type="term" value="F:heme binding"/>
    <property type="evidence" value="ECO:0007669"/>
    <property type="project" value="InterPro"/>
</dbReference>
<reference evidence="5" key="1">
    <citation type="journal article" date="2023" name="Mol. Phylogenet. Evol.">
        <title>Genome-scale phylogeny and comparative genomics of the fungal order Sordariales.</title>
        <authorList>
            <person name="Hensen N."/>
            <person name="Bonometti L."/>
            <person name="Westerberg I."/>
            <person name="Brannstrom I.O."/>
            <person name="Guillou S."/>
            <person name="Cros-Aarteil S."/>
            <person name="Calhoun S."/>
            <person name="Haridas S."/>
            <person name="Kuo A."/>
            <person name="Mondo S."/>
            <person name="Pangilinan J."/>
            <person name="Riley R."/>
            <person name="LaButti K."/>
            <person name="Andreopoulos B."/>
            <person name="Lipzen A."/>
            <person name="Chen C."/>
            <person name="Yan M."/>
            <person name="Daum C."/>
            <person name="Ng V."/>
            <person name="Clum A."/>
            <person name="Steindorff A."/>
            <person name="Ohm R.A."/>
            <person name="Martin F."/>
            <person name="Silar P."/>
            <person name="Natvig D.O."/>
            <person name="Lalanne C."/>
            <person name="Gautier V."/>
            <person name="Ament-Velasquez S.L."/>
            <person name="Kruys A."/>
            <person name="Hutchinson M.I."/>
            <person name="Powell A.J."/>
            <person name="Barry K."/>
            <person name="Miller A.N."/>
            <person name="Grigoriev I.V."/>
            <person name="Debuchy R."/>
            <person name="Gladieux P."/>
            <person name="Hiltunen Thoren M."/>
            <person name="Johannesson H."/>
        </authorList>
    </citation>
    <scope>NUCLEOTIDE SEQUENCE</scope>
    <source>
        <strain evidence="5">PSN293</strain>
    </source>
</reference>
<accession>A0AAN6Y728</accession>
<proteinExistence type="predicted"/>
<dbReference type="PANTHER" id="PTHR24305:SF168">
    <property type="entry name" value="P450, PUTATIVE (EUROFUNG)-RELATED"/>
    <property type="match status" value="1"/>
</dbReference>
<name>A0AAN6Y728_9PEZI</name>
<dbReference type="InterPro" id="IPR036396">
    <property type="entry name" value="Cyt_P450_sf"/>
</dbReference>
<dbReference type="PANTHER" id="PTHR24305">
    <property type="entry name" value="CYTOCHROME P450"/>
    <property type="match status" value="1"/>
</dbReference>
<sequence length="517" mass="58133">MPLSNWETIPTTLFLLLITTYLLRCLKSWHRLAHIPGPALASHSSLYLVRTLLSGKFHEHMRSISEEYGPLVRIGPNELLCTDPETLRRICAARSPYTKGEFYETGRVIPGHDNIVTLRDETKHKALRAKLSSAYAGRESGRGNAGLEGDINSQVKQFIRLIEEKYLSEDGELRPLELTSKTMFFTLDVISEMSFGEAFGFLREDKDLYQFIEINDSAMPVMNFLLAVPWLTNFVYRWPLKLALPRDGDNVGLGRLMGLAKGYVDDRLVRRDDAKPGSSPSDMLQAFIKSGMDYDELVQHMFVQIVAGSVTTAAAIRHTLLALISSPACYMALRKEIDEAVAAGTISATEVITDAEAQALPYLQAVIKEGLRMWPPTTGLGSKQVPKGGDEICGYFVPDGTQIAHNFSGIMCLEGVFGKDAKVFRPERWLESSSREQADRLKFMNMVVDLAFSHGKYLCLGKKIALLELNKIFVELIRRYDFSLVDPHNPIKSTSGVFWLASDLWLRVARRQYFPHE</sequence>
<dbReference type="InterPro" id="IPR001128">
    <property type="entry name" value="Cyt_P450"/>
</dbReference>
<evidence type="ECO:0000256" key="4">
    <source>
        <dbReference type="PIRSR" id="PIRSR602401-1"/>
    </source>
</evidence>
<gene>
    <name evidence="5" type="ORF">QBC37DRAFT_286701</name>
</gene>
<dbReference type="GO" id="GO:0016705">
    <property type="term" value="F:oxidoreductase activity, acting on paired donors, with incorporation or reduction of molecular oxygen"/>
    <property type="evidence" value="ECO:0007669"/>
    <property type="project" value="InterPro"/>
</dbReference>
<dbReference type="GO" id="GO:0005506">
    <property type="term" value="F:iron ion binding"/>
    <property type="evidence" value="ECO:0007669"/>
    <property type="project" value="InterPro"/>
</dbReference>
<dbReference type="GO" id="GO:0004497">
    <property type="term" value="F:monooxygenase activity"/>
    <property type="evidence" value="ECO:0007669"/>
    <property type="project" value="InterPro"/>
</dbReference>
<dbReference type="InterPro" id="IPR050121">
    <property type="entry name" value="Cytochrome_P450_monoxygenase"/>
</dbReference>
<evidence type="ECO:0000256" key="2">
    <source>
        <dbReference type="ARBA" id="ARBA00022723"/>
    </source>
</evidence>
<reference evidence="5" key="2">
    <citation type="submission" date="2023-05" db="EMBL/GenBank/DDBJ databases">
        <authorList>
            <consortium name="Lawrence Berkeley National Laboratory"/>
            <person name="Steindorff A."/>
            <person name="Hensen N."/>
            <person name="Bonometti L."/>
            <person name="Westerberg I."/>
            <person name="Brannstrom I.O."/>
            <person name="Guillou S."/>
            <person name="Cros-Aarteil S."/>
            <person name="Calhoun S."/>
            <person name="Haridas S."/>
            <person name="Kuo A."/>
            <person name="Mondo S."/>
            <person name="Pangilinan J."/>
            <person name="Riley R."/>
            <person name="Labutti K."/>
            <person name="Andreopoulos B."/>
            <person name="Lipzen A."/>
            <person name="Chen C."/>
            <person name="Yanf M."/>
            <person name="Daum C."/>
            <person name="Ng V."/>
            <person name="Clum A."/>
            <person name="Ohm R."/>
            <person name="Martin F."/>
            <person name="Silar P."/>
            <person name="Natvig D."/>
            <person name="Lalanne C."/>
            <person name="Gautier V."/>
            <person name="Ament-Velasquez S.L."/>
            <person name="Kruys A."/>
            <person name="Hutchinson M.I."/>
            <person name="Powell A.J."/>
            <person name="Barry K."/>
            <person name="Miller A.N."/>
            <person name="Grigoriev I.V."/>
            <person name="Debuchy R."/>
            <person name="Gladieux P."/>
            <person name="Thoren M.H."/>
            <person name="Johannesson H."/>
        </authorList>
    </citation>
    <scope>NUCLEOTIDE SEQUENCE</scope>
    <source>
        <strain evidence="5">PSN293</strain>
    </source>
</reference>
<feature type="binding site" description="axial binding residue" evidence="4">
    <location>
        <position position="459"/>
    </location>
    <ligand>
        <name>heme</name>
        <dbReference type="ChEBI" id="CHEBI:30413"/>
    </ligand>
    <ligandPart>
        <name>Fe</name>
        <dbReference type="ChEBI" id="CHEBI:18248"/>
    </ligandPart>
</feature>
<evidence type="ECO:0000256" key="1">
    <source>
        <dbReference type="ARBA" id="ARBA00022617"/>
    </source>
</evidence>
<dbReference type="CDD" id="cd11060">
    <property type="entry name" value="CYP57A1-like"/>
    <property type="match status" value="1"/>
</dbReference>
<keyword evidence="6" id="KW-1185">Reference proteome</keyword>
<evidence type="ECO:0000256" key="3">
    <source>
        <dbReference type="ARBA" id="ARBA00023004"/>
    </source>
</evidence>
<evidence type="ECO:0000313" key="5">
    <source>
        <dbReference type="EMBL" id="KAK4213090.1"/>
    </source>
</evidence>
<keyword evidence="2 4" id="KW-0479">Metal-binding</keyword>
<protein>
    <submittedName>
        <fullName evidence="5">Cytochrome P450</fullName>
    </submittedName>
</protein>
<dbReference type="EMBL" id="MU858115">
    <property type="protein sequence ID" value="KAK4213090.1"/>
    <property type="molecule type" value="Genomic_DNA"/>
</dbReference>
<dbReference type="SUPFAM" id="SSF48264">
    <property type="entry name" value="Cytochrome P450"/>
    <property type="match status" value="1"/>
</dbReference>
<dbReference type="AlphaFoldDB" id="A0AAN6Y728"/>
<dbReference type="PRINTS" id="PR00463">
    <property type="entry name" value="EP450I"/>
</dbReference>